<proteinExistence type="predicted"/>
<dbReference type="Pfam" id="PF14730">
    <property type="entry name" value="DUF4468"/>
    <property type="match status" value="1"/>
</dbReference>
<evidence type="ECO:0000313" key="2">
    <source>
        <dbReference type="EMBL" id="RKR82353.1"/>
    </source>
</evidence>
<evidence type="ECO:0000313" key="3">
    <source>
        <dbReference type="Proteomes" id="UP000268007"/>
    </source>
</evidence>
<reference evidence="2 3" key="1">
    <citation type="submission" date="2018-10" db="EMBL/GenBank/DDBJ databases">
        <title>Genomic Encyclopedia of Archaeal and Bacterial Type Strains, Phase II (KMG-II): from individual species to whole genera.</title>
        <authorList>
            <person name="Goeker M."/>
        </authorList>
    </citation>
    <scope>NUCLEOTIDE SEQUENCE [LARGE SCALE GENOMIC DNA]</scope>
    <source>
        <strain evidence="2 3">DSM 18602</strain>
    </source>
</reference>
<dbReference type="Proteomes" id="UP000268007">
    <property type="component" value="Unassembled WGS sequence"/>
</dbReference>
<dbReference type="OrthoDB" id="794676at2"/>
<sequence length="207" mass="23881">MIIGTALLYHMNKILALICCLVVGKASFAQKDSLAFDDKGKYIYYKVVNMDTYSADTLYNRSLHFFEGISTDKTFTLTQQDAKNAVISGSGFFIVHKQSLAKHPDGQVAYLLKMEIKEGKYRFWLTNLTYRPYVRDRYTNYVADKNVDFALEKSSKNITDKDLSLFLDQFATSARQLGDKLKKYVSTQHSKVIKKELEKKVIHIDKW</sequence>
<keyword evidence="3" id="KW-1185">Reference proteome</keyword>
<dbReference type="AlphaFoldDB" id="A0A495J0S1"/>
<gene>
    <name evidence="2" type="ORF">BDD43_2529</name>
</gene>
<accession>A0A495J0S1</accession>
<dbReference type="InterPro" id="IPR027823">
    <property type="entry name" value="DUF4468"/>
</dbReference>
<dbReference type="EMBL" id="RBKU01000001">
    <property type="protein sequence ID" value="RKR82353.1"/>
    <property type="molecule type" value="Genomic_DNA"/>
</dbReference>
<evidence type="ECO:0000259" key="1">
    <source>
        <dbReference type="Pfam" id="PF14730"/>
    </source>
</evidence>
<organism evidence="2 3">
    <name type="scientific">Mucilaginibacter gracilis</name>
    <dbReference type="NCBI Taxonomy" id="423350"/>
    <lineage>
        <taxon>Bacteria</taxon>
        <taxon>Pseudomonadati</taxon>
        <taxon>Bacteroidota</taxon>
        <taxon>Sphingobacteriia</taxon>
        <taxon>Sphingobacteriales</taxon>
        <taxon>Sphingobacteriaceae</taxon>
        <taxon>Mucilaginibacter</taxon>
    </lineage>
</organism>
<comment type="caution">
    <text evidence="2">The sequence shown here is derived from an EMBL/GenBank/DDBJ whole genome shotgun (WGS) entry which is preliminary data.</text>
</comment>
<feature type="domain" description="DUF4468" evidence="1">
    <location>
        <begin position="44"/>
        <end position="130"/>
    </location>
</feature>
<dbReference type="Gene3D" id="3.30.530.80">
    <property type="match status" value="1"/>
</dbReference>
<protein>
    <submittedName>
        <fullName evidence="2">Uncharacterized protein with TBP-like fold DUF4468</fullName>
    </submittedName>
</protein>
<name>A0A495J0S1_9SPHI</name>